<evidence type="ECO:0000313" key="1">
    <source>
        <dbReference type="EMBL" id="MBE5040467.1"/>
    </source>
</evidence>
<reference evidence="1" key="1">
    <citation type="submission" date="2020-10" db="EMBL/GenBank/DDBJ databases">
        <title>ChiBAC.</title>
        <authorList>
            <person name="Zenner C."/>
            <person name="Hitch T.C.A."/>
            <person name="Clavel T."/>
        </authorList>
    </citation>
    <scope>NUCLEOTIDE SEQUENCE</scope>
    <source>
        <strain evidence="1">DSM 107454</strain>
    </source>
</reference>
<accession>A0A9D5R8Y8</accession>
<sequence>MNWNSSIASENALFPKLKTKNTGNTRGRVSYCTHSIWRDGIRKTSIVSIPSAIGHTLVDRTSREKEYGVDIVSLDCDGLINTLIPTWIENGVNTMFPIVAGTGMPASHPGEKNTDKNCGAWLV</sequence>
<organism evidence="1 2">
    <name type="scientific">Ructibacterium gallinarum</name>
    <dbReference type="NCBI Taxonomy" id="2779355"/>
    <lineage>
        <taxon>Bacteria</taxon>
        <taxon>Bacillati</taxon>
        <taxon>Bacillota</taxon>
        <taxon>Clostridia</taxon>
        <taxon>Eubacteriales</taxon>
        <taxon>Oscillospiraceae</taxon>
        <taxon>Ructibacterium</taxon>
    </lineage>
</organism>
<evidence type="ECO:0000313" key="2">
    <source>
        <dbReference type="Proteomes" id="UP000806542"/>
    </source>
</evidence>
<proteinExistence type="predicted"/>
<gene>
    <name evidence="1" type="ORF">INF28_08345</name>
</gene>
<keyword evidence="2" id="KW-1185">Reference proteome</keyword>
<name>A0A9D5R8Y8_9FIRM</name>
<protein>
    <submittedName>
        <fullName evidence="1">Uncharacterized protein</fullName>
    </submittedName>
</protein>
<dbReference type="AlphaFoldDB" id="A0A9D5R8Y8"/>
<comment type="caution">
    <text evidence="1">The sequence shown here is derived from an EMBL/GenBank/DDBJ whole genome shotgun (WGS) entry which is preliminary data.</text>
</comment>
<dbReference type="EMBL" id="JADCKB010000016">
    <property type="protein sequence ID" value="MBE5040467.1"/>
    <property type="molecule type" value="Genomic_DNA"/>
</dbReference>
<dbReference type="Proteomes" id="UP000806542">
    <property type="component" value="Unassembled WGS sequence"/>
</dbReference>
<dbReference type="RefSeq" id="WP_226393016.1">
    <property type="nucleotide sequence ID" value="NZ_JADCKB010000016.1"/>
</dbReference>